<dbReference type="Proteomes" id="UP000092668">
    <property type="component" value="Unassembled WGS sequence"/>
</dbReference>
<dbReference type="AlphaFoldDB" id="A0A1B8SDM5"/>
<keyword evidence="2" id="KW-1185">Reference proteome</keyword>
<evidence type="ECO:0000313" key="1">
    <source>
        <dbReference type="EMBL" id="OBY30802.1"/>
    </source>
</evidence>
<evidence type="ECO:0000313" key="2">
    <source>
        <dbReference type="Proteomes" id="UP000092668"/>
    </source>
</evidence>
<gene>
    <name evidence="1" type="ORF">ACT18_15840</name>
</gene>
<reference evidence="1 2" key="1">
    <citation type="submission" date="2015-06" db="EMBL/GenBank/DDBJ databases">
        <title>Genome sequence of Mycobacterium kumamotonense strain Roo.</title>
        <authorList>
            <person name="Greninger A.L."/>
            <person name="Cunningham G."/>
            <person name="Miller S."/>
        </authorList>
    </citation>
    <scope>NUCLEOTIDE SEQUENCE [LARGE SCALE GENOMIC DNA]</scope>
    <source>
        <strain evidence="1 2">Roo</strain>
    </source>
</reference>
<proteinExistence type="predicted"/>
<accession>A0A1B8SDM5</accession>
<protein>
    <submittedName>
        <fullName evidence="1">DNA-binding protein</fullName>
    </submittedName>
</protein>
<dbReference type="EMBL" id="LFOE01000025">
    <property type="protein sequence ID" value="OBY30802.1"/>
    <property type="molecule type" value="Genomic_DNA"/>
</dbReference>
<organism evidence="1 2">
    <name type="scientific">Mycolicibacter kumamotonensis</name>
    <dbReference type="NCBI Taxonomy" id="354243"/>
    <lineage>
        <taxon>Bacteria</taxon>
        <taxon>Bacillati</taxon>
        <taxon>Actinomycetota</taxon>
        <taxon>Actinomycetes</taxon>
        <taxon>Mycobacteriales</taxon>
        <taxon>Mycobacteriaceae</taxon>
        <taxon>Mycolicibacter</taxon>
    </lineage>
</organism>
<dbReference type="RefSeq" id="WP_065288779.1">
    <property type="nucleotide sequence ID" value="NZ_LFOE01000025.1"/>
</dbReference>
<name>A0A1B8SDM5_9MYCO</name>
<dbReference type="GO" id="GO:0003677">
    <property type="term" value="F:DNA binding"/>
    <property type="evidence" value="ECO:0007669"/>
    <property type="project" value="UniProtKB-KW"/>
</dbReference>
<dbReference type="OrthoDB" id="4870800at2"/>
<keyword evidence="1" id="KW-0238">DNA-binding</keyword>
<sequence>MAETTTAPTEGNRFISLRAAGRRVGLSYWTMHRRVRDGVLPGYRTGPNGALRVKVGDVDALLVSVAPHRD</sequence>
<comment type="caution">
    <text evidence="1">The sequence shown here is derived from an EMBL/GenBank/DDBJ whole genome shotgun (WGS) entry which is preliminary data.</text>
</comment>